<sequence>MMESSDVLSVYCNVINYEMARHSVEEDDVKTAIRRVKYAYLPQRKWLPVMYCTNLLERTADCCAYLHLYAPLHTSLVYYVMNLAVSEMREWFRTFLSICEPLKICSLGGGPGTDIIGVVTALQREFGCFYTSAKILDIISDWNIIFGSVTDEITSGCYGDIGKCLTWEFFKWSLITTNLLNEMDPDVDDTIKTADFVIMSKFISAISSRGASKMIQNIFKRMKPGAVLLYIDNDGGRHHKLVSKIAGECCLVPLIRPLQHLKYSNEALRIKRFGSWSCCETKITVQIMEKRSGFLSVWNYFPSPQVEKNYWDTYLQNFRFMSGRNRRHRGLHSDDFERLSRLRRKKIKHRRNRKLHFEDFRSLSAKIDI</sequence>
<keyword evidence="2" id="KW-1185">Reference proteome</keyword>
<dbReference type="EMBL" id="JABXBU010000015">
    <property type="protein sequence ID" value="KAF8787580.1"/>
    <property type="molecule type" value="Genomic_DNA"/>
</dbReference>
<accession>A0A8T0FE68</accession>
<name>A0A8T0FE68_ARGBR</name>
<proteinExistence type="predicted"/>
<reference evidence="1" key="2">
    <citation type="submission" date="2020-06" db="EMBL/GenBank/DDBJ databases">
        <authorList>
            <person name="Sheffer M."/>
        </authorList>
    </citation>
    <scope>NUCLEOTIDE SEQUENCE</scope>
</reference>
<organism evidence="1 2">
    <name type="scientific">Argiope bruennichi</name>
    <name type="common">Wasp spider</name>
    <name type="synonym">Aranea bruennichi</name>
    <dbReference type="NCBI Taxonomy" id="94029"/>
    <lineage>
        <taxon>Eukaryota</taxon>
        <taxon>Metazoa</taxon>
        <taxon>Ecdysozoa</taxon>
        <taxon>Arthropoda</taxon>
        <taxon>Chelicerata</taxon>
        <taxon>Arachnida</taxon>
        <taxon>Araneae</taxon>
        <taxon>Araneomorphae</taxon>
        <taxon>Entelegynae</taxon>
        <taxon>Araneoidea</taxon>
        <taxon>Araneidae</taxon>
        <taxon>Argiope</taxon>
    </lineage>
</organism>
<evidence type="ECO:0000313" key="1">
    <source>
        <dbReference type="EMBL" id="KAF8787580.1"/>
    </source>
</evidence>
<comment type="caution">
    <text evidence="1">The sequence shown here is derived from an EMBL/GenBank/DDBJ whole genome shotgun (WGS) entry which is preliminary data.</text>
</comment>
<dbReference type="Proteomes" id="UP000807504">
    <property type="component" value="Unassembled WGS sequence"/>
</dbReference>
<dbReference type="AlphaFoldDB" id="A0A8T0FE68"/>
<evidence type="ECO:0000313" key="2">
    <source>
        <dbReference type="Proteomes" id="UP000807504"/>
    </source>
</evidence>
<dbReference type="SUPFAM" id="SSF53335">
    <property type="entry name" value="S-adenosyl-L-methionine-dependent methyltransferases"/>
    <property type="match status" value="1"/>
</dbReference>
<gene>
    <name evidence="1" type="ORF">HNY73_009161</name>
</gene>
<protein>
    <submittedName>
        <fullName evidence="1">Uncharacterized protein</fullName>
    </submittedName>
</protein>
<dbReference type="InterPro" id="IPR029063">
    <property type="entry name" value="SAM-dependent_MTases_sf"/>
</dbReference>
<reference evidence="1" key="1">
    <citation type="journal article" date="2020" name="bioRxiv">
        <title>Chromosome-level reference genome of the European wasp spider Argiope bruennichi: a resource for studies on range expansion and evolutionary adaptation.</title>
        <authorList>
            <person name="Sheffer M.M."/>
            <person name="Hoppe A."/>
            <person name="Krehenwinkel H."/>
            <person name="Uhl G."/>
            <person name="Kuss A.W."/>
            <person name="Jensen L."/>
            <person name="Jensen C."/>
            <person name="Gillespie R.G."/>
            <person name="Hoff K.J."/>
            <person name="Prost S."/>
        </authorList>
    </citation>
    <scope>NUCLEOTIDE SEQUENCE</scope>
</reference>